<proteinExistence type="inferred from homology"/>
<feature type="binding site" evidence="2">
    <location>
        <position position="9"/>
    </location>
    <ligand>
        <name>Cu cation</name>
        <dbReference type="ChEBI" id="CHEBI:23378"/>
    </ligand>
</feature>
<dbReference type="GO" id="GO:0033617">
    <property type="term" value="P:mitochondrial respiratory chain complex IV assembly"/>
    <property type="evidence" value="ECO:0007669"/>
    <property type="project" value="TreeGrafter"/>
</dbReference>
<accession>A0A1S3IXE5</accession>
<evidence type="ECO:0000313" key="4">
    <source>
        <dbReference type="Proteomes" id="UP000085678"/>
    </source>
</evidence>
<dbReference type="InterPro" id="IPR036249">
    <property type="entry name" value="Thioredoxin-like_sf"/>
</dbReference>
<dbReference type="Gene3D" id="3.40.30.10">
    <property type="entry name" value="Glutaredoxin"/>
    <property type="match status" value="1"/>
</dbReference>
<dbReference type="CDD" id="cd02968">
    <property type="entry name" value="SCO"/>
    <property type="match status" value="1"/>
</dbReference>
<dbReference type="PANTHER" id="PTHR12151:SF5">
    <property type="entry name" value="AT19154P"/>
    <property type="match status" value="1"/>
</dbReference>
<feature type="binding site" evidence="2">
    <location>
        <position position="13"/>
    </location>
    <ligand>
        <name>Cu cation</name>
        <dbReference type="ChEBI" id="CHEBI:23378"/>
    </ligand>
</feature>
<reference evidence="5" key="1">
    <citation type="submission" date="2025-08" db="UniProtKB">
        <authorList>
            <consortium name="RefSeq"/>
        </authorList>
    </citation>
    <scope>IDENTIFICATION</scope>
    <source>
        <tissue evidence="5">Gonads</tissue>
    </source>
</reference>
<dbReference type="KEGG" id="lak:106168387"/>
<keyword evidence="2" id="KW-0186">Copper</keyword>
<dbReference type="Pfam" id="PF02630">
    <property type="entry name" value="SCO1-SenC"/>
    <property type="match status" value="1"/>
</dbReference>
<evidence type="ECO:0000256" key="1">
    <source>
        <dbReference type="ARBA" id="ARBA00010996"/>
    </source>
</evidence>
<evidence type="ECO:0000313" key="5">
    <source>
        <dbReference type="RefSeq" id="XP_013402877.1"/>
    </source>
</evidence>
<sequence>MVYFGFTHCPDICPEEMEKMSAAVNVISGQKDMPDIPIYFITCDPARDTPDVMKRYNEEISSRIIGLTGPEDKVLDACKQYRVYFSNGPKDRDGDYIVDHSVITYLMDPQGKCQAFYSRDSTVESVARDIRQKITSWVPQS</sequence>
<dbReference type="RefSeq" id="XP_013402877.1">
    <property type="nucleotide sequence ID" value="XM_013547423.1"/>
</dbReference>
<dbReference type="InterPro" id="IPR003782">
    <property type="entry name" value="SCO1/SenC"/>
</dbReference>
<dbReference type="FunFam" id="3.40.30.10:FF:000013">
    <property type="entry name" value="Blast:Protein SCO1 homolog, mitochondrial"/>
    <property type="match status" value="1"/>
</dbReference>
<gene>
    <name evidence="5" type="primary">LOC106168387</name>
</gene>
<protein>
    <submittedName>
        <fullName evidence="5">Protein SCO2 homolog, mitochondrial-like</fullName>
    </submittedName>
</protein>
<evidence type="ECO:0000256" key="2">
    <source>
        <dbReference type="PIRSR" id="PIRSR603782-1"/>
    </source>
</evidence>
<keyword evidence="4" id="KW-1185">Reference proteome</keyword>
<evidence type="ECO:0000256" key="3">
    <source>
        <dbReference type="PIRSR" id="PIRSR603782-2"/>
    </source>
</evidence>
<dbReference type="AlphaFoldDB" id="A0A1S3IXE5"/>
<dbReference type="InParanoid" id="A0A1S3IXE5"/>
<dbReference type="GO" id="GO:0005739">
    <property type="term" value="C:mitochondrion"/>
    <property type="evidence" value="ECO:0007669"/>
    <property type="project" value="GOC"/>
</dbReference>
<dbReference type="GeneID" id="106168387"/>
<dbReference type="STRING" id="7574.A0A1S3IXE5"/>
<feature type="disulfide bond" description="Redox-active" evidence="3">
    <location>
        <begin position="9"/>
        <end position="13"/>
    </location>
</feature>
<dbReference type="Proteomes" id="UP000085678">
    <property type="component" value="Unplaced"/>
</dbReference>
<comment type="similarity">
    <text evidence="1">Belongs to the SCO1/2 family.</text>
</comment>
<feature type="binding site" evidence="2">
    <location>
        <position position="100"/>
    </location>
    <ligand>
        <name>Cu cation</name>
        <dbReference type="ChEBI" id="CHEBI:23378"/>
    </ligand>
</feature>
<dbReference type="PANTHER" id="PTHR12151">
    <property type="entry name" value="ELECTRON TRANSPORT PROTIN SCO1/SENC FAMILY MEMBER"/>
    <property type="match status" value="1"/>
</dbReference>
<dbReference type="OrthoDB" id="270009at2759"/>
<dbReference type="SUPFAM" id="SSF52833">
    <property type="entry name" value="Thioredoxin-like"/>
    <property type="match status" value="1"/>
</dbReference>
<keyword evidence="2" id="KW-0479">Metal-binding</keyword>
<organism evidence="4 5">
    <name type="scientific">Lingula anatina</name>
    <name type="common">Brachiopod</name>
    <name type="synonym">Lingula unguis</name>
    <dbReference type="NCBI Taxonomy" id="7574"/>
    <lineage>
        <taxon>Eukaryota</taxon>
        <taxon>Metazoa</taxon>
        <taxon>Spiralia</taxon>
        <taxon>Lophotrochozoa</taxon>
        <taxon>Brachiopoda</taxon>
        <taxon>Linguliformea</taxon>
        <taxon>Lingulata</taxon>
        <taxon>Lingulida</taxon>
        <taxon>Linguloidea</taxon>
        <taxon>Lingulidae</taxon>
        <taxon>Lingula</taxon>
    </lineage>
</organism>
<name>A0A1S3IXE5_LINAN</name>
<dbReference type="GO" id="GO:0046872">
    <property type="term" value="F:metal ion binding"/>
    <property type="evidence" value="ECO:0007669"/>
    <property type="project" value="UniProtKB-KW"/>
</dbReference>
<keyword evidence="3" id="KW-1015">Disulfide bond</keyword>